<keyword evidence="3" id="KW-1185">Reference proteome</keyword>
<dbReference type="AlphaFoldDB" id="A0A135SD39"/>
<reference evidence="2 3" key="1">
    <citation type="submission" date="2014-02" db="EMBL/GenBank/DDBJ databases">
        <title>The genome sequence of Colletotrichum simmondsii CBS122122.</title>
        <authorList>
            <person name="Baroncelli R."/>
            <person name="Thon M.R."/>
        </authorList>
    </citation>
    <scope>NUCLEOTIDE SEQUENCE [LARGE SCALE GENOMIC DNA]</scope>
    <source>
        <strain evidence="2 3">CBS122122</strain>
    </source>
</reference>
<sequence length="104" mass="11534">MTLARWSLRRNNGANTDFRKTCRNRAASVRQFPSIFFSKFATENPPSIRQTAPHPGHSELSPAPYGSPVKPATARIIHGAMQPSKVGVNGSGFDDVFFHRPQKQ</sequence>
<organism evidence="2 3">
    <name type="scientific">Colletotrichum simmondsii</name>
    <dbReference type="NCBI Taxonomy" id="703756"/>
    <lineage>
        <taxon>Eukaryota</taxon>
        <taxon>Fungi</taxon>
        <taxon>Dikarya</taxon>
        <taxon>Ascomycota</taxon>
        <taxon>Pezizomycotina</taxon>
        <taxon>Sordariomycetes</taxon>
        <taxon>Hypocreomycetidae</taxon>
        <taxon>Glomerellales</taxon>
        <taxon>Glomerellaceae</taxon>
        <taxon>Colletotrichum</taxon>
        <taxon>Colletotrichum acutatum species complex</taxon>
    </lineage>
</organism>
<dbReference type="Proteomes" id="UP000070328">
    <property type="component" value="Unassembled WGS sequence"/>
</dbReference>
<evidence type="ECO:0000256" key="1">
    <source>
        <dbReference type="SAM" id="MobiDB-lite"/>
    </source>
</evidence>
<evidence type="ECO:0000313" key="2">
    <source>
        <dbReference type="EMBL" id="KXH33833.1"/>
    </source>
</evidence>
<name>A0A135SD39_9PEZI</name>
<dbReference type="EMBL" id="JFBX01000598">
    <property type="protein sequence ID" value="KXH33833.1"/>
    <property type="molecule type" value="Genomic_DNA"/>
</dbReference>
<comment type="caution">
    <text evidence="2">The sequence shown here is derived from an EMBL/GenBank/DDBJ whole genome shotgun (WGS) entry which is preliminary data.</text>
</comment>
<evidence type="ECO:0000313" key="3">
    <source>
        <dbReference type="Proteomes" id="UP000070328"/>
    </source>
</evidence>
<gene>
    <name evidence="2" type="ORF">CSIM01_12086</name>
</gene>
<feature type="region of interest" description="Disordered" evidence="1">
    <location>
        <begin position="43"/>
        <end position="69"/>
    </location>
</feature>
<protein>
    <submittedName>
        <fullName evidence="2">Uncharacterized protein</fullName>
    </submittedName>
</protein>
<accession>A0A135SD39</accession>
<dbReference type="OrthoDB" id="10479182at2759"/>
<proteinExistence type="predicted"/>